<keyword evidence="12" id="KW-1185">Reference proteome</keyword>
<dbReference type="InterPro" id="IPR016193">
    <property type="entry name" value="Cytidine_deaminase-like"/>
</dbReference>
<evidence type="ECO:0000256" key="7">
    <source>
        <dbReference type="ARBA" id="ARBA00038938"/>
    </source>
</evidence>
<keyword evidence="3" id="KW-0479">Metal-binding</keyword>
<dbReference type="InterPro" id="IPR016192">
    <property type="entry name" value="APOBEC/CMP_deaminase_Zn-bd"/>
</dbReference>
<evidence type="ECO:0000256" key="9">
    <source>
        <dbReference type="SAM" id="MobiDB-lite"/>
    </source>
</evidence>
<dbReference type="PANTHER" id="PTHR11086:SF18">
    <property type="entry name" value="DEOXYCYTIDYLATE DEAMINASE"/>
    <property type="match status" value="1"/>
</dbReference>
<dbReference type="GO" id="GO:0005737">
    <property type="term" value="C:cytoplasm"/>
    <property type="evidence" value="ECO:0007669"/>
    <property type="project" value="TreeGrafter"/>
</dbReference>
<dbReference type="EC" id="3.5.4.12" evidence="7"/>
<sequence>MASAGMVTPTKTPADDAAREDGGSASASTTPLSSSAAVTAPSSASSALGNVRLSGRKIKELFFTQVSSADAEELTRFQCRCGKVRVQSLRHGYTNLKQHVLVKHRDWLIECADEVAVTPPSSPRRARKPQSAGKSKLPPQKEDKALKKRRTSAMSSLSNGSGGDDASVRDDEQDDGSRADPGQDVPYDDQDEGSTEEDQEYAPQQSRQSIASTDSATVTKRQDYISWDDYFMSVAFLSAMRSKDPSTQVGACIVNKEKKIVGIGYNGFPNGCSDDELPWARHHENPLETKYPFVCHAEMNAILNKNSSDLKGCTIYVALFPCNECAKLIIQCGIENIVYYSDKYHSDWKFVASRKLLDMAGVKYRRHRLAKTSLTIDFKSVL</sequence>
<feature type="compositionally biased region" description="Polar residues" evidence="9">
    <location>
        <begin position="202"/>
        <end position="218"/>
    </location>
</feature>
<feature type="compositionally biased region" description="Low complexity" evidence="9">
    <location>
        <begin position="24"/>
        <end position="47"/>
    </location>
</feature>
<feature type="region of interest" description="Disordered" evidence="9">
    <location>
        <begin position="117"/>
        <end position="218"/>
    </location>
</feature>
<dbReference type="Pfam" id="PF00383">
    <property type="entry name" value="dCMP_cyt_deam_1"/>
    <property type="match status" value="1"/>
</dbReference>
<dbReference type="GO" id="GO:0008270">
    <property type="term" value="F:zinc ion binding"/>
    <property type="evidence" value="ECO:0007669"/>
    <property type="project" value="InterPro"/>
</dbReference>
<dbReference type="FunFam" id="3.40.140.10:FF:000021">
    <property type="entry name" value="Deoxycytidylate deaminase"/>
    <property type="match status" value="1"/>
</dbReference>
<keyword evidence="4" id="KW-0545">Nucleotide biosynthesis</keyword>
<evidence type="ECO:0000313" key="12">
    <source>
        <dbReference type="Proteomes" id="UP001209570"/>
    </source>
</evidence>
<dbReference type="EMBL" id="JAKCXM010000090">
    <property type="protein sequence ID" value="KAJ0403024.1"/>
    <property type="molecule type" value="Genomic_DNA"/>
</dbReference>
<dbReference type="AlphaFoldDB" id="A0AAD5LMC3"/>
<protein>
    <recommendedName>
        <fullName evidence="8">dCMP deaminase</fullName>
        <ecNumber evidence="7">3.5.4.12</ecNumber>
    </recommendedName>
    <alternativeName>
        <fullName evidence="8">dCMP deaminase</fullName>
    </alternativeName>
</protein>
<feature type="region of interest" description="Disordered" evidence="9">
    <location>
        <begin position="1"/>
        <end position="47"/>
    </location>
</feature>
<keyword evidence="6" id="KW-0862">Zinc</keyword>
<feature type="compositionally biased region" description="Basic and acidic residues" evidence="9">
    <location>
        <begin position="13"/>
        <end position="22"/>
    </location>
</feature>
<evidence type="ECO:0000256" key="5">
    <source>
        <dbReference type="ARBA" id="ARBA00022801"/>
    </source>
</evidence>
<evidence type="ECO:0000256" key="4">
    <source>
        <dbReference type="ARBA" id="ARBA00022727"/>
    </source>
</evidence>
<dbReference type="CDD" id="cd01286">
    <property type="entry name" value="deoxycytidylate_deaminase"/>
    <property type="match status" value="1"/>
</dbReference>
<accession>A0AAD5LMC3</accession>
<comment type="caution">
    <text evidence="11">The sequence shown here is derived from an EMBL/GenBank/DDBJ whole genome shotgun (WGS) entry which is preliminary data.</text>
</comment>
<dbReference type="PROSITE" id="PS00903">
    <property type="entry name" value="CYT_DCMP_DEAMINASES_1"/>
    <property type="match status" value="1"/>
</dbReference>
<evidence type="ECO:0000256" key="3">
    <source>
        <dbReference type="ARBA" id="ARBA00022723"/>
    </source>
</evidence>
<comment type="cofactor">
    <cofactor evidence="1">
        <name>Zn(2+)</name>
        <dbReference type="ChEBI" id="CHEBI:29105"/>
    </cofactor>
</comment>
<organism evidence="11 12">
    <name type="scientific">Pythium insidiosum</name>
    <name type="common">Pythiosis disease agent</name>
    <dbReference type="NCBI Taxonomy" id="114742"/>
    <lineage>
        <taxon>Eukaryota</taxon>
        <taxon>Sar</taxon>
        <taxon>Stramenopiles</taxon>
        <taxon>Oomycota</taxon>
        <taxon>Peronosporomycetes</taxon>
        <taxon>Pythiales</taxon>
        <taxon>Pythiaceae</taxon>
        <taxon>Pythium</taxon>
    </lineage>
</organism>
<proteinExistence type="inferred from homology"/>
<dbReference type="GO" id="GO:0009165">
    <property type="term" value="P:nucleotide biosynthetic process"/>
    <property type="evidence" value="ECO:0007669"/>
    <property type="project" value="UniProtKB-KW"/>
</dbReference>
<feature type="compositionally biased region" description="Basic and acidic residues" evidence="9">
    <location>
        <begin position="166"/>
        <end position="178"/>
    </location>
</feature>
<feature type="compositionally biased region" description="Acidic residues" evidence="9">
    <location>
        <begin position="186"/>
        <end position="200"/>
    </location>
</feature>
<evidence type="ECO:0000313" key="11">
    <source>
        <dbReference type="EMBL" id="KAJ0403024.1"/>
    </source>
</evidence>
<dbReference type="InterPro" id="IPR002125">
    <property type="entry name" value="CMP_dCMP_dom"/>
</dbReference>
<dbReference type="InterPro" id="IPR015517">
    <property type="entry name" value="dCMP_deaminase-rel"/>
</dbReference>
<name>A0AAD5LMC3_PYTIN</name>
<evidence type="ECO:0000256" key="6">
    <source>
        <dbReference type="ARBA" id="ARBA00022833"/>
    </source>
</evidence>
<dbReference type="PROSITE" id="PS51747">
    <property type="entry name" value="CYT_DCMP_DEAMINASES_2"/>
    <property type="match status" value="1"/>
</dbReference>
<dbReference type="SUPFAM" id="SSF53927">
    <property type="entry name" value="Cytidine deaminase-like"/>
    <property type="match status" value="1"/>
</dbReference>
<dbReference type="Proteomes" id="UP001209570">
    <property type="component" value="Unassembled WGS sequence"/>
</dbReference>
<evidence type="ECO:0000259" key="10">
    <source>
        <dbReference type="PROSITE" id="PS51747"/>
    </source>
</evidence>
<keyword evidence="5" id="KW-0378">Hydrolase</keyword>
<dbReference type="InterPro" id="IPR035105">
    <property type="entry name" value="Deoxycytidylate_deaminase_dom"/>
</dbReference>
<gene>
    <name evidence="11" type="ORF">P43SY_009565</name>
</gene>
<dbReference type="Gene3D" id="3.40.140.10">
    <property type="entry name" value="Cytidine Deaminase, domain 2"/>
    <property type="match status" value="1"/>
</dbReference>
<feature type="domain" description="CMP/dCMP-type deaminase" evidence="10">
    <location>
        <begin position="226"/>
        <end position="364"/>
    </location>
</feature>
<comment type="similarity">
    <text evidence="2">Belongs to the cytidine and deoxycytidylate deaminase family.</text>
</comment>
<evidence type="ECO:0000256" key="2">
    <source>
        <dbReference type="ARBA" id="ARBA00006576"/>
    </source>
</evidence>
<evidence type="ECO:0000256" key="1">
    <source>
        <dbReference type="ARBA" id="ARBA00001947"/>
    </source>
</evidence>
<dbReference type="PANTHER" id="PTHR11086">
    <property type="entry name" value="DEOXYCYTIDYLATE DEAMINASE-RELATED"/>
    <property type="match status" value="1"/>
</dbReference>
<reference evidence="11" key="1">
    <citation type="submission" date="2021-12" db="EMBL/GenBank/DDBJ databases">
        <title>Prjna785345.</title>
        <authorList>
            <person name="Rujirawat T."/>
            <person name="Krajaejun T."/>
        </authorList>
    </citation>
    <scope>NUCLEOTIDE SEQUENCE</scope>
    <source>
        <strain evidence="11">Pi057C3</strain>
    </source>
</reference>
<dbReference type="GO" id="GO:0004132">
    <property type="term" value="F:dCMP deaminase activity"/>
    <property type="evidence" value="ECO:0007669"/>
    <property type="project" value="UniProtKB-EC"/>
</dbReference>
<evidence type="ECO:0000256" key="8">
    <source>
        <dbReference type="ARBA" id="ARBA00041763"/>
    </source>
</evidence>